<organism evidence="7 8">
    <name type="scientific">Pisolithus microcarpus 441</name>
    <dbReference type="NCBI Taxonomy" id="765257"/>
    <lineage>
        <taxon>Eukaryota</taxon>
        <taxon>Fungi</taxon>
        <taxon>Dikarya</taxon>
        <taxon>Basidiomycota</taxon>
        <taxon>Agaricomycotina</taxon>
        <taxon>Agaricomycetes</taxon>
        <taxon>Agaricomycetidae</taxon>
        <taxon>Boletales</taxon>
        <taxon>Sclerodermatineae</taxon>
        <taxon>Pisolithaceae</taxon>
        <taxon>Pisolithus</taxon>
    </lineage>
</organism>
<protein>
    <recommendedName>
        <fullName evidence="6">TPX2 C-terminal domain-containing protein</fullName>
    </recommendedName>
</protein>
<evidence type="ECO:0000256" key="5">
    <source>
        <dbReference type="SAM" id="MobiDB-lite"/>
    </source>
</evidence>
<accession>A0A0C9Y7C4</accession>
<dbReference type="OrthoDB" id="2682603at2759"/>
<keyword evidence="3" id="KW-0963">Cytoplasm</keyword>
<dbReference type="HOGENOM" id="CLU_1190300_0_0_1"/>
<evidence type="ECO:0000259" key="6">
    <source>
        <dbReference type="Pfam" id="PF06886"/>
    </source>
</evidence>
<dbReference type="AlphaFoldDB" id="A0A0C9Y7C4"/>
<reference evidence="7 8" key="1">
    <citation type="submission" date="2014-04" db="EMBL/GenBank/DDBJ databases">
        <authorList>
            <consortium name="DOE Joint Genome Institute"/>
            <person name="Kuo A."/>
            <person name="Kohler A."/>
            <person name="Costa M.D."/>
            <person name="Nagy L.G."/>
            <person name="Floudas D."/>
            <person name="Copeland A."/>
            <person name="Barry K.W."/>
            <person name="Cichocki N."/>
            <person name="Veneault-Fourrey C."/>
            <person name="LaButti K."/>
            <person name="Lindquist E.A."/>
            <person name="Lipzen A."/>
            <person name="Lundell T."/>
            <person name="Morin E."/>
            <person name="Murat C."/>
            <person name="Sun H."/>
            <person name="Tunlid A."/>
            <person name="Henrissat B."/>
            <person name="Grigoriev I.V."/>
            <person name="Hibbett D.S."/>
            <person name="Martin F."/>
            <person name="Nordberg H.P."/>
            <person name="Cantor M.N."/>
            <person name="Hua S.X."/>
        </authorList>
    </citation>
    <scope>NUCLEOTIDE SEQUENCE [LARGE SCALE GENOMIC DNA]</scope>
    <source>
        <strain evidence="7 8">441</strain>
    </source>
</reference>
<evidence type="ECO:0000313" key="7">
    <source>
        <dbReference type="EMBL" id="KIK20540.1"/>
    </source>
</evidence>
<evidence type="ECO:0000256" key="4">
    <source>
        <dbReference type="ARBA" id="ARBA00023212"/>
    </source>
</evidence>
<dbReference type="Pfam" id="PF06886">
    <property type="entry name" value="TPX2"/>
    <property type="match status" value="1"/>
</dbReference>
<proteinExistence type="inferred from homology"/>
<dbReference type="GO" id="GO:0005856">
    <property type="term" value="C:cytoskeleton"/>
    <property type="evidence" value="ECO:0007669"/>
    <property type="project" value="UniProtKB-SubCell"/>
</dbReference>
<evidence type="ECO:0000256" key="3">
    <source>
        <dbReference type="ARBA" id="ARBA00022490"/>
    </source>
</evidence>
<feature type="domain" description="TPX2 C-terminal" evidence="6">
    <location>
        <begin position="152"/>
        <end position="217"/>
    </location>
</feature>
<dbReference type="EMBL" id="KN833763">
    <property type="protein sequence ID" value="KIK20540.1"/>
    <property type="molecule type" value="Genomic_DNA"/>
</dbReference>
<dbReference type="STRING" id="765257.A0A0C9Y7C4"/>
<dbReference type="InterPro" id="IPR027329">
    <property type="entry name" value="TPX2_C"/>
</dbReference>
<name>A0A0C9Y7C4_9AGAM</name>
<keyword evidence="8" id="KW-1185">Reference proteome</keyword>
<feature type="compositionally biased region" description="Basic and acidic residues" evidence="5">
    <location>
        <begin position="90"/>
        <end position="101"/>
    </location>
</feature>
<comment type="similarity">
    <text evidence="2">Belongs to the TPX2 family.</text>
</comment>
<feature type="region of interest" description="Disordered" evidence="5">
    <location>
        <begin position="76"/>
        <end position="101"/>
    </location>
</feature>
<gene>
    <name evidence="7" type="ORF">PISMIDRAFT_578883</name>
</gene>
<keyword evidence="4" id="KW-0206">Cytoskeleton</keyword>
<evidence type="ECO:0000256" key="1">
    <source>
        <dbReference type="ARBA" id="ARBA00004245"/>
    </source>
</evidence>
<comment type="subcellular location">
    <subcellularLocation>
        <location evidence="1">Cytoplasm</location>
        <location evidence="1">Cytoskeleton</location>
    </subcellularLocation>
</comment>
<feature type="region of interest" description="Disordered" evidence="5">
    <location>
        <begin position="1"/>
        <end position="26"/>
    </location>
</feature>
<evidence type="ECO:0000313" key="8">
    <source>
        <dbReference type="Proteomes" id="UP000054018"/>
    </source>
</evidence>
<sequence>MLLVVGKEIGPSRATSSSVLTKEREKKPWVDVRTRAAADSRTDGATSTVHLTKPVPFAFCADAQARRTVTDPCISGFGANDSGGGGGAGENDKGRNRGDGGLKKMMLLESDRGESGWHCREERVPSLVSLSGTSTGAAVTTAAMSTTVPCPFTFTTALRATECAKFDALTHQKQEEMAQVREEAWKQAKEEMARVVREMRRRAVPKAHEVLELYKGMPKKGQGMGCISKFTCI</sequence>
<reference evidence="8" key="2">
    <citation type="submission" date="2015-01" db="EMBL/GenBank/DDBJ databases">
        <title>Evolutionary Origins and Diversification of the Mycorrhizal Mutualists.</title>
        <authorList>
            <consortium name="DOE Joint Genome Institute"/>
            <consortium name="Mycorrhizal Genomics Consortium"/>
            <person name="Kohler A."/>
            <person name="Kuo A."/>
            <person name="Nagy L.G."/>
            <person name="Floudas D."/>
            <person name="Copeland A."/>
            <person name="Barry K.W."/>
            <person name="Cichocki N."/>
            <person name="Veneault-Fourrey C."/>
            <person name="LaButti K."/>
            <person name="Lindquist E.A."/>
            <person name="Lipzen A."/>
            <person name="Lundell T."/>
            <person name="Morin E."/>
            <person name="Murat C."/>
            <person name="Riley R."/>
            <person name="Ohm R."/>
            <person name="Sun H."/>
            <person name="Tunlid A."/>
            <person name="Henrissat B."/>
            <person name="Grigoriev I.V."/>
            <person name="Hibbett D.S."/>
            <person name="Martin F."/>
        </authorList>
    </citation>
    <scope>NUCLEOTIDE SEQUENCE [LARGE SCALE GENOMIC DNA]</scope>
    <source>
        <strain evidence="8">441</strain>
    </source>
</reference>
<dbReference type="Proteomes" id="UP000054018">
    <property type="component" value="Unassembled WGS sequence"/>
</dbReference>
<evidence type="ECO:0000256" key="2">
    <source>
        <dbReference type="ARBA" id="ARBA00005885"/>
    </source>
</evidence>